<name>A0A2I0ISV1_PUNGR</name>
<reference evidence="2 3" key="1">
    <citation type="submission" date="2017-11" db="EMBL/GenBank/DDBJ databases">
        <title>De-novo sequencing of pomegranate (Punica granatum L.) genome.</title>
        <authorList>
            <person name="Akparov Z."/>
            <person name="Amiraslanov A."/>
            <person name="Hajiyeva S."/>
            <person name="Abbasov M."/>
            <person name="Kaur K."/>
            <person name="Hamwieh A."/>
            <person name="Solovyev V."/>
            <person name="Salamov A."/>
            <person name="Braich B."/>
            <person name="Kosarev P."/>
            <person name="Mahmoud A."/>
            <person name="Hajiyev E."/>
            <person name="Babayeva S."/>
            <person name="Izzatullayeva V."/>
            <person name="Mammadov A."/>
            <person name="Mammadov A."/>
            <person name="Sharifova S."/>
            <person name="Ojaghi J."/>
            <person name="Eynullazada K."/>
            <person name="Bayramov B."/>
            <person name="Abdulazimova A."/>
            <person name="Shahmuradov I."/>
        </authorList>
    </citation>
    <scope>NUCLEOTIDE SEQUENCE [LARGE SCALE GENOMIC DNA]</scope>
    <source>
        <strain evidence="3">cv. AG2017</strain>
        <tissue evidence="2">Leaf</tissue>
    </source>
</reference>
<dbReference type="EMBL" id="PGOL01002578">
    <property type="protein sequence ID" value="PKI46783.1"/>
    <property type="molecule type" value="Genomic_DNA"/>
</dbReference>
<comment type="caution">
    <text evidence="2">The sequence shown here is derived from an EMBL/GenBank/DDBJ whole genome shotgun (WGS) entry which is preliminary data.</text>
</comment>
<sequence>MKSSLKDKIRGLIGHEGPLRPMSDPTHTFRVIAFDSWQIHREEAHGVVVRGGDAKGRPRFKSPVPASGQEHKKGEKSRWARCPEIQFFSFNLLRDYPSIQARNIKELFLDNPL</sequence>
<protein>
    <submittedName>
        <fullName evidence="2">Uncharacterized protein</fullName>
    </submittedName>
</protein>
<accession>A0A2I0ISV1</accession>
<proteinExistence type="predicted"/>
<evidence type="ECO:0000256" key="1">
    <source>
        <dbReference type="SAM" id="MobiDB-lite"/>
    </source>
</evidence>
<feature type="compositionally biased region" description="Basic and acidic residues" evidence="1">
    <location>
        <begin position="69"/>
        <end position="78"/>
    </location>
</feature>
<dbReference type="AlphaFoldDB" id="A0A2I0ISV1"/>
<keyword evidence="3" id="KW-1185">Reference proteome</keyword>
<evidence type="ECO:0000313" key="2">
    <source>
        <dbReference type="EMBL" id="PKI46783.1"/>
    </source>
</evidence>
<gene>
    <name evidence="2" type="ORF">CRG98_032820</name>
</gene>
<dbReference type="Proteomes" id="UP000233551">
    <property type="component" value="Unassembled WGS sequence"/>
</dbReference>
<organism evidence="2 3">
    <name type="scientific">Punica granatum</name>
    <name type="common">Pomegranate</name>
    <dbReference type="NCBI Taxonomy" id="22663"/>
    <lineage>
        <taxon>Eukaryota</taxon>
        <taxon>Viridiplantae</taxon>
        <taxon>Streptophyta</taxon>
        <taxon>Embryophyta</taxon>
        <taxon>Tracheophyta</taxon>
        <taxon>Spermatophyta</taxon>
        <taxon>Magnoliopsida</taxon>
        <taxon>eudicotyledons</taxon>
        <taxon>Gunneridae</taxon>
        <taxon>Pentapetalae</taxon>
        <taxon>rosids</taxon>
        <taxon>malvids</taxon>
        <taxon>Myrtales</taxon>
        <taxon>Lythraceae</taxon>
        <taxon>Punica</taxon>
    </lineage>
</organism>
<evidence type="ECO:0000313" key="3">
    <source>
        <dbReference type="Proteomes" id="UP000233551"/>
    </source>
</evidence>
<feature type="region of interest" description="Disordered" evidence="1">
    <location>
        <begin position="48"/>
        <end position="78"/>
    </location>
</feature>